<dbReference type="Proteomes" id="UP000001946">
    <property type="component" value="Chromosome"/>
</dbReference>
<dbReference type="PANTHER" id="PTHR11908:SF132">
    <property type="entry name" value="ALDEHYDE OXIDASE 1-RELATED"/>
    <property type="match status" value="1"/>
</dbReference>
<dbReference type="InterPro" id="IPR000674">
    <property type="entry name" value="Ald_Oxase/Xan_DH_a/b"/>
</dbReference>
<dbReference type="STRING" id="138119.DSY0865"/>
<dbReference type="PANTHER" id="PTHR11908">
    <property type="entry name" value="XANTHINE DEHYDROGENASE"/>
    <property type="match status" value="1"/>
</dbReference>
<dbReference type="AlphaFoldDB" id="Q24Z88"/>
<evidence type="ECO:0000313" key="5">
    <source>
        <dbReference type="Proteomes" id="UP000001946"/>
    </source>
</evidence>
<dbReference type="SUPFAM" id="SSF54665">
    <property type="entry name" value="CO dehydrogenase molybdoprotein N-domain-like"/>
    <property type="match status" value="1"/>
</dbReference>
<dbReference type="EMBL" id="AP008230">
    <property type="protein sequence ID" value="BAE82654.1"/>
    <property type="molecule type" value="Genomic_DNA"/>
</dbReference>
<dbReference type="Gene3D" id="3.90.1170.50">
    <property type="entry name" value="Aldehyde oxidase/xanthine dehydrogenase, a/b hammerhead"/>
    <property type="match status" value="1"/>
</dbReference>
<name>Q24Z88_DESHY</name>
<dbReference type="InterPro" id="IPR037165">
    <property type="entry name" value="AldOxase/xan_DH_Mopterin-bd_sf"/>
</dbReference>
<protein>
    <recommendedName>
        <fullName evidence="3">Aldehyde oxidase/xanthine dehydrogenase a/b hammerhead domain-containing protein</fullName>
    </recommendedName>
</protein>
<dbReference type="KEGG" id="dsy:DSY0865"/>
<dbReference type="Pfam" id="PF02738">
    <property type="entry name" value="MoCoBD_1"/>
    <property type="match status" value="2"/>
</dbReference>
<dbReference type="InterPro" id="IPR016208">
    <property type="entry name" value="Ald_Oxase/xanthine_DH-like"/>
</dbReference>
<dbReference type="Gene3D" id="3.30.365.10">
    <property type="entry name" value="Aldehyde oxidase/xanthine dehydrogenase, molybdopterin binding domain"/>
    <property type="match status" value="4"/>
</dbReference>
<evidence type="ECO:0000256" key="2">
    <source>
        <dbReference type="ARBA" id="ARBA00023002"/>
    </source>
</evidence>
<feature type="domain" description="Aldehyde oxidase/xanthine dehydrogenase a/b hammerhead" evidence="3">
    <location>
        <begin position="22"/>
        <end position="115"/>
    </location>
</feature>
<dbReference type="GO" id="GO:0005506">
    <property type="term" value="F:iron ion binding"/>
    <property type="evidence" value="ECO:0007669"/>
    <property type="project" value="InterPro"/>
</dbReference>
<organism evidence="4 5">
    <name type="scientific">Desulfitobacterium hafniense (strain Y51)</name>
    <dbReference type="NCBI Taxonomy" id="138119"/>
    <lineage>
        <taxon>Bacteria</taxon>
        <taxon>Bacillati</taxon>
        <taxon>Bacillota</taxon>
        <taxon>Clostridia</taxon>
        <taxon>Eubacteriales</taxon>
        <taxon>Desulfitobacteriaceae</taxon>
        <taxon>Desulfitobacterium</taxon>
    </lineage>
</organism>
<accession>Q24Z88</accession>
<dbReference type="InterPro" id="IPR046867">
    <property type="entry name" value="AldOxase/xan_DH_MoCoBD2"/>
</dbReference>
<proteinExistence type="predicted"/>
<dbReference type="GO" id="GO:0016491">
    <property type="term" value="F:oxidoreductase activity"/>
    <property type="evidence" value="ECO:0007669"/>
    <property type="project" value="UniProtKB-KW"/>
</dbReference>
<evidence type="ECO:0000259" key="3">
    <source>
        <dbReference type="SMART" id="SM01008"/>
    </source>
</evidence>
<dbReference type="eggNOG" id="COG1529">
    <property type="taxonomic scope" value="Bacteria"/>
</dbReference>
<dbReference type="SMART" id="SM01008">
    <property type="entry name" value="Ald_Xan_dh_C"/>
    <property type="match status" value="1"/>
</dbReference>
<dbReference type="Pfam" id="PF20256">
    <property type="entry name" value="MoCoBD_2"/>
    <property type="match status" value="1"/>
</dbReference>
<keyword evidence="5" id="KW-1185">Reference proteome</keyword>
<dbReference type="SUPFAM" id="SSF56003">
    <property type="entry name" value="Molybdenum cofactor-binding domain"/>
    <property type="match status" value="1"/>
</dbReference>
<gene>
    <name evidence="4" type="ordered locus">DSY0865</name>
</gene>
<keyword evidence="1" id="KW-0500">Molybdenum</keyword>
<evidence type="ECO:0000313" key="4">
    <source>
        <dbReference type="EMBL" id="BAE82654.1"/>
    </source>
</evidence>
<keyword evidence="2" id="KW-0560">Oxidoreductase</keyword>
<dbReference type="InterPro" id="IPR036856">
    <property type="entry name" value="Ald_Oxase/Xan_DH_a/b_sf"/>
</dbReference>
<sequence>MAKELKVVGKPLPKQGDELRATGTAMYSSDYKMPGMLHGVILRSPYASADIVDIDTSAAEAMTGVKLVMTYKNFPSFCATSVQYVGYPVACVVALTEEIAEKAMELIKVEYKPKPFVIDPVEALDPDSPRVFPDTPNAYPFKLNSIFTDPNEKGLFTKRELAECDGYGDLEAGFKEADIIVEDDGYSFATQHAPVPERRGALVDYDGERITMYVVTQSAQSIRNALCWSTVGITSPLKVRILSEFNSGTFGARGDDAGFWPDGSPDDPVAFMGGGHDKSSGFAIMAAMTLRKPVRIFYTSNEENFFHFWGRGSANVKVRMGFKKDGTLTAWDQEELLNCGQFGNRWTLFFRNGTPMFMYSHNLPATRIKKTALLTNIPGMVGWSGYGNPEVMFATEQVMDIAAEKLGMDPVELRKKNCAMPGDNALNCSQAYMFTGANWFGSADYPQLLDKLAAQIGWEKRKPHTEKTGVIRSGMGMALTCQQCAGEGVGANALVKLNVDGTAEICVTYADIGQGGRSACRQMTAEALNISFDKVRVVAGDTDATVWGTCNACSGGTVKYGWAVYNACQDALKDLFALGAPVLGVFPEELATENGEIYVKADPSKRMPWAGAFFNQHNNEADPYQIIGKSTWSVPAGAKNIEKAATFCSLDVDTETGELKNVKFYHCADVGRALNDKDTRAQLLRIHHGWESALGGTMRLDSATGKLLNGNYIDYPVATMWECDVEPSYIESGENDPSHPYGAVGLGQALQNAVHAAAANAIYNATGVRIKQVPMTPDVILKALGKI</sequence>
<dbReference type="HOGENOM" id="CLU_001681_2_1_9"/>
<reference evidence="4 5" key="1">
    <citation type="journal article" date="2006" name="J. Bacteriol.">
        <title>Complete genome sequence of the dehalorespiring bacterium Desulfitobacterium hafniense Y51 and comparison with Dehalococcoides ethenogenes 195.</title>
        <authorList>
            <person name="Nonaka H."/>
            <person name="Keresztes G."/>
            <person name="Shinoda Y."/>
            <person name="Ikenaga Y."/>
            <person name="Abe M."/>
            <person name="Naito K."/>
            <person name="Inatomi K."/>
            <person name="Furukawa K."/>
            <person name="Inui M."/>
            <person name="Yukawa H."/>
        </authorList>
    </citation>
    <scope>NUCLEOTIDE SEQUENCE [LARGE SCALE GENOMIC DNA]</scope>
    <source>
        <strain evidence="4 5">Y51</strain>
    </source>
</reference>
<dbReference type="Pfam" id="PF01315">
    <property type="entry name" value="Ald_Xan_dh_C"/>
    <property type="match status" value="1"/>
</dbReference>
<evidence type="ECO:0000256" key="1">
    <source>
        <dbReference type="ARBA" id="ARBA00022505"/>
    </source>
</evidence>
<dbReference type="InterPro" id="IPR008274">
    <property type="entry name" value="AldOxase/xan_DH_MoCoBD1"/>
</dbReference>